<dbReference type="PANTHER" id="PTHR12537">
    <property type="entry name" value="RNA BINDING PROTEIN PUMILIO-RELATED"/>
    <property type="match status" value="1"/>
</dbReference>
<dbReference type="Pfam" id="PF00806">
    <property type="entry name" value="PUF"/>
    <property type="match status" value="6"/>
</dbReference>
<dbReference type="Pfam" id="PF22493">
    <property type="entry name" value="PUF_NOP9"/>
    <property type="match status" value="1"/>
</dbReference>
<dbReference type="GO" id="GO:0006417">
    <property type="term" value="P:regulation of translation"/>
    <property type="evidence" value="ECO:0007669"/>
    <property type="project" value="UniProtKB-KW"/>
</dbReference>
<keyword evidence="1" id="KW-0677">Repeat</keyword>
<dbReference type="InterPro" id="IPR001313">
    <property type="entry name" value="Pumilio_RNA-bd_rpt"/>
</dbReference>
<evidence type="ECO:0000256" key="5">
    <source>
        <dbReference type="PROSITE-ProRule" id="PRU00317"/>
    </source>
</evidence>
<dbReference type="GO" id="GO:0003729">
    <property type="term" value="F:mRNA binding"/>
    <property type="evidence" value="ECO:0007669"/>
    <property type="project" value="TreeGrafter"/>
</dbReference>
<feature type="compositionally biased region" description="Basic and acidic residues" evidence="6">
    <location>
        <begin position="1"/>
        <end position="20"/>
    </location>
</feature>
<dbReference type="Gene3D" id="1.25.10.10">
    <property type="entry name" value="Leucine-rich Repeat Variant"/>
    <property type="match status" value="1"/>
</dbReference>
<dbReference type="CDD" id="cd07920">
    <property type="entry name" value="Pumilio"/>
    <property type="match status" value="1"/>
</dbReference>
<dbReference type="AlphaFoldDB" id="A0AAV8U001"/>
<keyword evidence="3" id="KW-0694">RNA-binding</keyword>
<feature type="repeat" description="Pumilio" evidence="5">
    <location>
        <begin position="558"/>
        <end position="593"/>
    </location>
</feature>
<evidence type="ECO:0000256" key="4">
    <source>
        <dbReference type="ARBA" id="ARBA00058490"/>
    </source>
</evidence>
<dbReference type="SMART" id="SM00025">
    <property type="entry name" value="Pumilio"/>
    <property type="match status" value="8"/>
</dbReference>
<dbReference type="PROSITE" id="PS50303">
    <property type="entry name" value="PUM_HD"/>
    <property type="match status" value="1"/>
</dbReference>
<name>A0AAV8U001_9ROSI</name>
<dbReference type="SUPFAM" id="SSF48371">
    <property type="entry name" value="ARM repeat"/>
    <property type="match status" value="1"/>
</dbReference>
<dbReference type="InterPro" id="IPR033712">
    <property type="entry name" value="Pumilio_RNA-bd"/>
</dbReference>
<keyword evidence="2" id="KW-0810">Translation regulation</keyword>
<feature type="repeat" description="Pumilio" evidence="5">
    <location>
        <begin position="446"/>
        <end position="481"/>
    </location>
</feature>
<dbReference type="PROSITE" id="PS50302">
    <property type="entry name" value="PUM"/>
    <property type="match status" value="8"/>
</dbReference>
<feature type="repeat" description="Pumilio" evidence="5">
    <location>
        <begin position="630"/>
        <end position="665"/>
    </location>
</feature>
<evidence type="ECO:0000259" key="7">
    <source>
        <dbReference type="PROSITE" id="PS50303"/>
    </source>
</evidence>
<feature type="domain" description="PUM-HD" evidence="7">
    <location>
        <begin position="388"/>
        <end position="728"/>
    </location>
</feature>
<protein>
    <recommendedName>
        <fullName evidence="7">PUM-HD domain-containing protein</fullName>
    </recommendedName>
</protein>
<dbReference type="PANTHER" id="PTHR12537:SF138">
    <property type="entry name" value="PUMILIO HOMOLOG 7, CHLOROPLASTIC-RELATED"/>
    <property type="match status" value="1"/>
</dbReference>
<keyword evidence="9" id="KW-1185">Reference proteome</keyword>
<reference evidence="8 9" key="1">
    <citation type="submission" date="2021-09" db="EMBL/GenBank/DDBJ databases">
        <title>Genomic insights and catalytic innovation underlie evolution of tropane alkaloids biosynthesis.</title>
        <authorList>
            <person name="Wang Y.-J."/>
            <person name="Tian T."/>
            <person name="Huang J.-P."/>
            <person name="Huang S.-X."/>
        </authorList>
    </citation>
    <scope>NUCLEOTIDE SEQUENCE [LARGE SCALE GENOMIC DNA]</scope>
    <source>
        <strain evidence="8">KIB-2018</strain>
        <tissue evidence="8">Leaf</tissue>
    </source>
</reference>
<dbReference type="GO" id="GO:0005737">
    <property type="term" value="C:cytoplasm"/>
    <property type="evidence" value="ECO:0007669"/>
    <property type="project" value="TreeGrafter"/>
</dbReference>
<evidence type="ECO:0000256" key="1">
    <source>
        <dbReference type="ARBA" id="ARBA00022737"/>
    </source>
</evidence>
<evidence type="ECO:0000256" key="2">
    <source>
        <dbReference type="ARBA" id="ARBA00022845"/>
    </source>
</evidence>
<dbReference type="InterPro" id="IPR016024">
    <property type="entry name" value="ARM-type_fold"/>
</dbReference>
<proteinExistence type="predicted"/>
<dbReference type="InterPro" id="IPR011989">
    <property type="entry name" value="ARM-like"/>
</dbReference>
<comment type="function">
    <text evidence="4">Sequence-specific RNA-binding protein that regulates translation and mRNA stability by binding the 3'-UTR of target mRNAs.</text>
</comment>
<evidence type="ECO:0000256" key="6">
    <source>
        <dbReference type="SAM" id="MobiDB-lite"/>
    </source>
</evidence>
<dbReference type="FunFam" id="1.25.10.10:FF:000237">
    <property type="entry name" value="Pumilio homolog 9"/>
    <property type="match status" value="1"/>
</dbReference>
<sequence length="728" mass="81291">MFKLGEREQRVTEGRERSEELLNGGQNVPCLSFLRHQKSRPLLSGSPLSRVNLLSSENSPSSSSFFNGFCSPADGSPPVFEEAKYQSPYYLNGLYLDSKSSRDFYSIDENLVDEDGLAENLYSMTIAEERNGGMKTKADPNGFGDGSLGGFVQHDIIKYGFNNGDFNFGGSKSSPRCVALSSEDDIRCTFHGFQGGCHKGVCHTMGPFLARGQSNDLCSGSDRCNNRSTDLLQQRMQQGRDWSIGEMHASKQSASRPCLNEASVLPEHFNMDPDGGRRAMDSSGCPQLMHPTLDVNIFNPLSKSIILKERTRSVTRSGVSQSVLSFEGTAGIEAFNCEDGLIIQETGLGHSAIRGRDQIRCTKKNCFSDVYNLRGKNVKLDICGGMCENGQSLSTFTPLPAIPSISSLAEIQGYIYLLAQDQNGCRFLQKIFDEGTSRDVQIIFDEIIDHTVELMLKPFGNYVIQKLLDVCNEEQRFHIVHMVTKESGKLINICLNTYGTRVVQKLIETLKTRQQISLVVLALKPGFLDLTKDQNGNHVIQRCLQCLSDEDNKFIFDAAVKFCVEIATHRHGCCVMQRCIAHSKGKSQDRLITEISKNGLLLAQDPFGNYVVQFIIELKSPSAITNLLSQFKGHYIHLSTQKFSSHVVEKCLKYFEENRSQIIYELLSVSHFEQLMQDPYANYVIQSALAVTKGGPLYSSLVEAVRPHMMLRTSPYCKRIFSRNLLKK</sequence>
<feature type="repeat" description="Pumilio" evidence="5">
    <location>
        <begin position="594"/>
        <end position="629"/>
    </location>
</feature>
<evidence type="ECO:0000313" key="9">
    <source>
        <dbReference type="Proteomes" id="UP001159364"/>
    </source>
</evidence>
<feature type="repeat" description="Pumilio" evidence="5">
    <location>
        <begin position="666"/>
        <end position="703"/>
    </location>
</feature>
<feature type="repeat" description="Pumilio" evidence="5">
    <location>
        <begin position="522"/>
        <end position="557"/>
    </location>
</feature>
<evidence type="ECO:0000313" key="8">
    <source>
        <dbReference type="EMBL" id="KAJ8771634.1"/>
    </source>
</evidence>
<dbReference type="EMBL" id="JAIWQS010000002">
    <property type="protein sequence ID" value="KAJ8771634.1"/>
    <property type="molecule type" value="Genomic_DNA"/>
</dbReference>
<evidence type="ECO:0000256" key="3">
    <source>
        <dbReference type="ARBA" id="ARBA00022884"/>
    </source>
</evidence>
<accession>A0AAV8U001</accession>
<comment type="caution">
    <text evidence="8">The sequence shown here is derived from an EMBL/GenBank/DDBJ whole genome shotgun (WGS) entry which is preliminary data.</text>
</comment>
<feature type="repeat" description="Pumilio" evidence="5">
    <location>
        <begin position="482"/>
        <end position="521"/>
    </location>
</feature>
<organism evidence="8 9">
    <name type="scientific">Erythroxylum novogranatense</name>
    <dbReference type="NCBI Taxonomy" id="1862640"/>
    <lineage>
        <taxon>Eukaryota</taxon>
        <taxon>Viridiplantae</taxon>
        <taxon>Streptophyta</taxon>
        <taxon>Embryophyta</taxon>
        <taxon>Tracheophyta</taxon>
        <taxon>Spermatophyta</taxon>
        <taxon>Magnoliopsida</taxon>
        <taxon>eudicotyledons</taxon>
        <taxon>Gunneridae</taxon>
        <taxon>Pentapetalae</taxon>
        <taxon>rosids</taxon>
        <taxon>fabids</taxon>
        <taxon>Malpighiales</taxon>
        <taxon>Erythroxylaceae</taxon>
        <taxon>Erythroxylum</taxon>
    </lineage>
</organism>
<feature type="repeat" description="Pumilio" evidence="5">
    <location>
        <begin position="410"/>
        <end position="445"/>
    </location>
</feature>
<gene>
    <name evidence="8" type="ORF">K2173_026811</name>
</gene>
<dbReference type="Proteomes" id="UP001159364">
    <property type="component" value="Linkage Group LG02"/>
</dbReference>
<feature type="region of interest" description="Disordered" evidence="6">
    <location>
        <begin position="1"/>
        <end position="21"/>
    </location>
</feature>
<dbReference type="InterPro" id="IPR033133">
    <property type="entry name" value="PUM-HD"/>
</dbReference>